<reference evidence="1" key="1">
    <citation type="submission" date="2023-04" db="EMBL/GenBank/DDBJ databases">
        <title>Draft Genome sequencing of Naganishia species isolated from polar environments using Oxford Nanopore Technology.</title>
        <authorList>
            <person name="Leo P."/>
            <person name="Venkateswaran K."/>
        </authorList>
    </citation>
    <scope>NUCLEOTIDE SEQUENCE</scope>
    <source>
        <strain evidence="1">MNA-CCFEE 5262</strain>
    </source>
</reference>
<organism evidence="1 2">
    <name type="scientific">Naganishia adeliensis</name>
    <dbReference type="NCBI Taxonomy" id="92952"/>
    <lineage>
        <taxon>Eukaryota</taxon>
        <taxon>Fungi</taxon>
        <taxon>Dikarya</taxon>
        <taxon>Basidiomycota</taxon>
        <taxon>Agaricomycotina</taxon>
        <taxon>Tremellomycetes</taxon>
        <taxon>Filobasidiales</taxon>
        <taxon>Filobasidiaceae</taxon>
        <taxon>Naganishia</taxon>
    </lineage>
</organism>
<evidence type="ECO:0000313" key="1">
    <source>
        <dbReference type="EMBL" id="KAJ9091240.1"/>
    </source>
</evidence>
<comment type="caution">
    <text evidence="1">The sequence shown here is derived from an EMBL/GenBank/DDBJ whole genome shotgun (WGS) entry which is preliminary data.</text>
</comment>
<proteinExistence type="predicted"/>
<accession>A0ACC2UVZ0</accession>
<evidence type="ECO:0000313" key="2">
    <source>
        <dbReference type="Proteomes" id="UP001230649"/>
    </source>
</evidence>
<dbReference type="EMBL" id="JASBWS010000207">
    <property type="protein sequence ID" value="KAJ9091240.1"/>
    <property type="molecule type" value="Genomic_DNA"/>
</dbReference>
<dbReference type="Proteomes" id="UP001230649">
    <property type="component" value="Unassembled WGS sequence"/>
</dbReference>
<gene>
    <name evidence="1" type="ORF">QFC20_007693</name>
</gene>
<sequence length="184" mass="19968">MELTTACLYADMDSCSLGKSLDKRRDKPLLSQVPEILDLGESLILRSSSCPLRESDLALNTPVSPNTATFDNDDVLSDIFRLFIDPYSPSKPELVYDGEWVNLEAFDDYPEGEYHSEDSTANNSSVAYDVQAYGHVNSNVVTHQGVAQATANVAAVASSVTFPYASTDVAQDDSQAVINFMTPG</sequence>
<protein>
    <submittedName>
        <fullName evidence="1">Uncharacterized protein</fullName>
    </submittedName>
</protein>
<keyword evidence="2" id="KW-1185">Reference proteome</keyword>
<name>A0ACC2UVZ0_9TREE</name>